<protein>
    <submittedName>
        <fullName evidence="2">DNA utilization protein HofO</fullName>
    </submittedName>
</protein>
<evidence type="ECO:0000259" key="1">
    <source>
        <dbReference type="Pfam" id="PF25319"/>
    </source>
</evidence>
<accession>A0ABY0APJ6</accession>
<gene>
    <name evidence="2" type="ORF">EKN94_17265</name>
</gene>
<keyword evidence="3" id="KW-1185">Reference proteome</keyword>
<dbReference type="EMBL" id="RXRX01000011">
    <property type="protein sequence ID" value="RTN22352.1"/>
    <property type="molecule type" value="Genomic_DNA"/>
</dbReference>
<reference evidence="2 3" key="1">
    <citation type="submission" date="2018-12" db="EMBL/GenBank/DDBJ databases">
        <title>The Batch Genome Submission of Enterobacter spp. strains.</title>
        <authorList>
            <person name="Wei L."/>
            <person name="Wu W."/>
            <person name="Lin J."/>
            <person name="Zhang X."/>
            <person name="Feng Y."/>
            <person name="Zong Z."/>
        </authorList>
    </citation>
    <scope>NUCLEOTIDE SEQUENCE [LARGE SCALE GENOMIC DNA]</scope>
    <source>
        <strain evidence="2 3">WCHEM090044</strain>
    </source>
</reference>
<evidence type="ECO:0000313" key="3">
    <source>
        <dbReference type="Proteomes" id="UP000278241"/>
    </source>
</evidence>
<proteinExistence type="predicted"/>
<name>A0ABY0APJ6_9ENTR</name>
<organism evidence="2 3">
    <name type="scientific">Enterobacter quasimori</name>
    <dbReference type="NCBI Taxonomy" id="2838947"/>
    <lineage>
        <taxon>Bacteria</taxon>
        <taxon>Pseudomonadati</taxon>
        <taxon>Pseudomonadota</taxon>
        <taxon>Gammaproteobacteria</taxon>
        <taxon>Enterobacterales</taxon>
        <taxon>Enterobacteriaceae</taxon>
        <taxon>Enterobacter</taxon>
    </lineage>
</organism>
<feature type="domain" description="DNA utilization protein HofO C-terminal" evidence="1">
    <location>
        <begin position="7"/>
        <end position="76"/>
    </location>
</feature>
<sequence length="78" mass="8633">MPPVQSFSPLDFQDKRTALVRWKPQQDGGELVLDALWSDVPALFSRLAQQAVSVRAFSLAPEGTTLRLSLQLVSDHAQ</sequence>
<dbReference type="Proteomes" id="UP000278241">
    <property type="component" value="Unassembled WGS sequence"/>
</dbReference>
<evidence type="ECO:0000313" key="2">
    <source>
        <dbReference type="EMBL" id="RTN22352.1"/>
    </source>
</evidence>
<comment type="caution">
    <text evidence="2">The sequence shown here is derived from an EMBL/GenBank/DDBJ whole genome shotgun (WGS) entry which is preliminary data.</text>
</comment>
<dbReference type="InterPro" id="IPR057522">
    <property type="entry name" value="HofO_C"/>
</dbReference>
<dbReference type="Pfam" id="PF25319">
    <property type="entry name" value="HofO"/>
    <property type="match status" value="1"/>
</dbReference>